<dbReference type="OrthoDB" id="9792527at2"/>
<dbReference type="PROSITE" id="PS51118">
    <property type="entry name" value="HTH_HXLR"/>
    <property type="match status" value="1"/>
</dbReference>
<dbReference type="Gene3D" id="1.10.10.10">
    <property type="entry name" value="Winged helix-like DNA-binding domain superfamily/Winged helix DNA-binding domain"/>
    <property type="match status" value="1"/>
</dbReference>
<keyword evidence="2" id="KW-0238">DNA-binding</keyword>
<evidence type="ECO:0000256" key="1">
    <source>
        <dbReference type="ARBA" id="ARBA00023015"/>
    </source>
</evidence>
<evidence type="ECO:0000256" key="2">
    <source>
        <dbReference type="ARBA" id="ARBA00023125"/>
    </source>
</evidence>
<dbReference type="PANTHER" id="PTHR33204">
    <property type="entry name" value="TRANSCRIPTIONAL REGULATOR, MARR FAMILY"/>
    <property type="match status" value="1"/>
</dbReference>
<evidence type="ECO:0000313" key="6">
    <source>
        <dbReference type="Proteomes" id="UP000234462"/>
    </source>
</evidence>
<dbReference type="PANTHER" id="PTHR33204:SF18">
    <property type="entry name" value="TRANSCRIPTIONAL REGULATORY PROTEIN"/>
    <property type="match status" value="1"/>
</dbReference>
<dbReference type="Proteomes" id="UP000234462">
    <property type="component" value="Unassembled WGS sequence"/>
</dbReference>
<evidence type="ECO:0000256" key="3">
    <source>
        <dbReference type="ARBA" id="ARBA00023163"/>
    </source>
</evidence>
<keyword evidence="3" id="KW-0804">Transcription</keyword>
<sequence length="219" mass="23215">MSKDYGQFCGLARAAQVLGERWALMIVRDLTVSARRFTDLHEGLPGIPTTVLTTRLRELEESAVITRRAAPSPARGVLYELTPRGRDLQPILDALGRWGAEAMASPRESEVVTDSSLASALRSAHRPGGLAGPLTYHVRSGAASAWATTRGDEVTVGPGEPSSDPDLTIDAGPELRLLLAGTLTPEEALASGGIAIAGARRLLEEFTRSFRVPLSAPAP</sequence>
<dbReference type="InterPro" id="IPR002577">
    <property type="entry name" value="HTH_HxlR"/>
</dbReference>
<protein>
    <submittedName>
        <fullName evidence="5">Transcriptional regulator, HxlR family</fullName>
    </submittedName>
</protein>
<keyword evidence="1" id="KW-0805">Transcription regulation</keyword>
<dbReference type="InterPro" id="IPR036390">
    <property type="entry name" value="WH_DNA-bd_sf"/>
</dbReference>
<gene>
    <name evidence="5" type="ORF">BJEO58_01366</name>
</gene>
<dbReference type="EMBL" id="FXZM01000005">
    <property type="protein sequence ID" value="SMY11778.1"/>
    <property type="molecule type" value="Genomic_DNA"/>
</dbReference>
<dbReference type="InterPro" id="IPR036388">
    <property type="entry name" value="WH-like_DNA-bd_sf"/>
</dbReference>
<organism evidence="5 6">
    <name type="scientific">Brevibacterium jeotgali</name>
    <dbReference type="NCBI Taxonomy" id="1262550"/>
    <lineage>
        <taxon>Bacteria</taxon>
        <taxon>Bacillati</taxon>
        <taxon>Actinomycetota</taxon>
        <taxon>Actinomycetes</taxon>
        <taxon>Micrococcales</taxon>
        <taxon>Brevibacteriaceae</taxon>
        <taxon>Brevibacterium</taxon>
    </lineage>
</organism>
<dbReference type="RefSeq" id="WP_101588727.1">
    <property type="nucleotide sequence ID" value="NZ_FXZM01000005.1"/>
</dbReference>
<evidence type="ECO:0000259" key="4">
    <source>
        <dbReference type="PROSITE" id="PS51118"/>
    </source>
</evidence>
<name>A0A2H1L4E6_9MICO</name>
<dbReference type="SUPFAM" id="SSF46785">
    <property type="entry name" value="Winged helix' DNA-binding domain"/>
    <property type="match status" value="1"/>
</dbReference>
<keyword evidence="6" id="KW-1185">Reference proteome</keyword>
<reference evidence="6" key="1">
    <citation type="submission" date="2017-03" db="EMBL/GenBank/DDBJ databases">
        <authorList>
            <person name="Monnet C."/>
        </authorList>
    </citation>
    <scope>NUCLEOTIDE SEQUENCE [LARGE SCALE GENOMIC DNA]</scope>
    <source>
        <strain evidence="6">SJ5-8</strain>
    </source>
</reference>
<dbReference type="GO" id="GO:0003677">
    <property type="term" value="F:DNA binding"/>
    <property type="evidence" value="ECO:0007669"/>
    <property type="project" value="UniProtKB-KW"/>
</dbReference>
<evidence type="ECO:0000313" key="5">
    <source>
        <dbReference type="EMBL" id="SMY11778.1"/>
    </source>
</evidence>
<dbReference type="Pfam" id="PF01638">
    <property type="entry name" value="HxlR"/>
    <property type="match status" value="1"/>
</dbReference>
<proteinExistence type="predicted"/>
<feature type="domain" description="HTH hxlR-type" evidence="4">
    <location>
        <begin position="9"/>
        <end position="107"/>
    </location>
</feature>
<dbReference type="AlphaFoldDB" id="A0A2H1L4E6"/>
<accession>A0A2H1L4E6</accession>